<dbReference type="EMBL" id="CAJHIQ010000057">
    <property type="protein sequence ID" value="CAD6493885.1"/>
    <property type="molecule type" value="Genomic_DNA"/>
</dbReference>
<organism evidence="1 2">
    <name type="scientific">Candidatus Argoarchaeum ethanivorans</name>
    <dbReference type="NCBI Taxonomy" id="2608793"/>
    <lineage>
        <taxon>Archaea</taxon>
        <taxon>Methanobacteriati</taxon>
        <taxon>Methanobacteriota</taxon>
        <taxon>Stenosarchaea group</taxon>
        <taxon>Methanomicrobia</taxon>
        <taxon>Methanosarcinales</taxon>
        <taxon>Methanosarcinales incertae sedis</taxon>
        <taxon>GOM Arc I cluster</taxon>
        <taxon>Candidatus Argoarchaeum</taxon>
    </lineage>
</organism>
<reference evidence="1" key="1">
    <citation type="submission" date="2020-10" db="EMBL/GenBank/DDBJ databases">
        <authorList>
            <person name="Hahn C.J."/>
            <person name="Laso-Perez R."/>
            <person name="Vulcano F."/>
            <person name="Vaziourakis K.-M."/>
            <person name="Stokke R."/>
            <person name="Steen I.H."/>
            <person name="Teske A."/>
            <person name="Boetius A."/>
            <person name="Liebeke M."/>
            <person name="Amann R."/>
            <person name="Knittel K."/>
        </authorList>
    </citation>
    <scope>NUCLEOTIDE SEQUENCE</scope>
    <source>
        <strain evidence="1">Gfbio:e3339647-f889-4370-9287-4fb5cb688e4c:AG392M11_GoMArc1</strain>
    </source>
</reference>
<dbReference type="AlphaFoldDB" id="A0A811TGM9"/>
<evidence type="ECO:0000313" key="2">
    <source>
        <dbReference type="Proteomes" id="UP000639006"/>
    </source>
</evidence>
<proteinExistence type="predicted"/>
<gene>
    <name evidence="1" type="ORF">DIAAKJNI_00575</name>
</gene>
<sequence>MSLAESTLRVEKLILDITLPHTSYMILLRKFWDNTYGRPVHRKLLTGQGLTSRTTNASRLRN</sequence>
<dbReference type="Proteomes" id="UP000639006">
    <property type="component" value="Unassembled WGS sequence"/>
</dbReference>
<name>A0A811TGM9_9EURY</name>
<comment type="caution">
    <text evidence="1">The sequence shown here is derived from an EMBL/GenBank/DDBJ whole genome shotgun (WGS) entry which is preliminary data.</text>
</comment>
<evidence type="ECO:0000313" key="1">
    <source>
        <dbReference type="EMBL" id="CAD6493885.1"/>
    </source>
</evidence>
<protein>
    <submittedName>
        <fullName evidence="1">Uncharacterized protein</fullName>
    </submittedName>
</protein>
<accession>A0A811TGM9</accession>